<comment type="caution">
    <text evidence="2">The sequence shown here is derived from an EMBL/GenBank/DDBJ whole genome shotgun (WGS) entry which is preliminary data.</text>
</comment>
<evidence type="ECO:0000256" key="1">
    <source>
        <dbReference type="SAM" id="Coils"/>
    </source>
</evidence>
<dbReference type="PATRIC" id="fig|1365253.3.peg.3430"/>
<dbReference type="EMBL" id="AUXT01000179">
    <property type="protein sequence ID" value="KZN45705.1"/>
    <property type="molecule type" value="Genomic_DNA"/>
</dbReference>
<dbReference type="OrthoDB" id="6291842at2"/>
<dbReference type="RefSeq" id="WP_063377919.1">
    <property type="nucleotide sequence ID" value="NZ_AUXT01000179.1"/>
</dbReference>
<organism evidence="2 3">
    <name type="scientific">Pseudoalteromonas luteoviolacea NCIMB 1942</name>
    <dbReference type="NCBI Taxonomy" id="1365253"/>
    <lineage>
        <taxon>Bacteria</taxon>
        <taxon>Pseudomonadati</taxon>
        <taxon>Pseudomonadota</taxon>
        <taxon>Gammaproteobacteria</taxon>
        <taxon>Alteromonadales</taxon>
        <taxon>Pseudoalteromonadaceae</taxon>
        <taxon>Pseudoalteromonas</taxon>
    </lineage>
</organism>
<feature type="coiled-coil region" evidence="1">
    <location>
        <begin position="97"/>
        <end position="131"/>
    </location>
</feature>
<keyword evidence="1" id="KW-0175">Coiled coil</keyword>
<protein>
    <submittedName>
        <fullName evidence="2">Uncharacterized protein</fullName>
    </submittedName>
</protein>
<sequence length="145" mass="16500">MSCEYFADKGMKIDGNYWLVNPQTGVAWNDTTVADFKQTYEAQQILLEEERFAASKADKFQEIKEAVFNKLGNEQWRVQKAQEHMLIAELSGDQAALGLSKSQLQELLANREQLRKASDEAELTIAEFTTQAELDAFEFDVKISL</sequence>
<dbReference type="Proteomes" id="UP000076587">
    <property type="component" value="Unassembled WGS sequence"/>
</dbReference>
<gene>
    <name evidence="2" type="ORF">N482_14250</name>
</gene>
<accession>A0A167AR43</accession>
<evidence type="ECO:0000313" key="3">
    <source>
        <dbReference type="Proteomes" id="UP000076587"/>
    </source>
</evidence>
<evidence type="ECO:0000313" key="2">
    <source>
        <dbReference type="EMBL" id="KZN45705.1"/>
    </source>
</evidence>
<reference evidence="2 3" key="1">
    <citation type="submission" date="2013-07" db="EMBL/GenBank/DDBJ databases">
        <title>Comparative Genomic and Metabolomic Analysis of Twelve Strains of Pseudoalteromonas luteoviolacea.</title>
        <authorList>
            <person name="Vynne N.G."/>
            <person name="Mansson M."/>
            <person name="Gram L."/>
        </authorList>
    </citation>
    <scope>NUCLEOTIDE SEQUENCE [LARGE SCALE GENOMIC DNA]</scope>
    <source>
        <strain evidence="2 3">NCIMB 1942</strain>
    </source>
</reference>
<dbReference type="AlphaFoldDB" id="A0A167AR43"/>
<name>A0A167AR43_9GAMM</name>
<proteinExistence type="predicted"/>